<dbReference type="EMBL" id="MKGI01000041">
    <property type="protein sequence ID" value="OEL11426.1"/>
    <property type="molecule type" value="Genomic_DNA"/>
</dbReference>
<gene>
    <name evidence="3" type="ORF">BHF72_2067</name>
</gene>
<dbReference type="CDD" id="cd04647">
    <property type="entry name" value="LbH_MAT_like"/>
    <property type="match status" value="1"/>
</dbReference>
<dbReference type="OrthoDB" id="9801697at2"/>
<evidence type="ECO:0000313" key="3">
    <source>
        <dbReference type="EMBL" id="OEL11426.1"/>
    </source>
</evidence>
<reference evidence="3 4" key="1">
    <citation type="submission" date="2016-09" db="EMBL/GenBank/DDBJ databases">
        <authorList>
            <person name="Capua I."/>
            <person name="De Benedictis P."/>
            <person name="Joannis T."/>
            <person name="Lombin L.H."/>
            <person name="Cattoli G."/>
        </authorList>
    </citation>
    <scope>NUCLEOTIDE SEQUENCE [LARGE SCALE GENOMIC DNA]</scope>
    <source>
        <strain evidence="3 4">NRS-1</strain>
    </source>
</reference>
<evidence type="ECO:0000256" key="2">
    <source>
        <dbReference type="ARBA" id="ARBA00022679"/>
    </source>
</evidence>
<protein>
    <submittedName>
        <fullName evidence="3">Bacterial transferase hexapeptide family protein</fullName>
    </submittedName>
</protein>
<dbReference type="AlphaFoldDB" id="A0A1E5UEU8"/>
<proteinExistence type="inferred from homology"/>
<organism evidence="3 4">
    <name type="scientific">Cloacibacterium normanense</name>
    <dbReference type="NCBI Taxonomy" id="237258"/>
    <lineage>
        <taxon>Bacteria</taxon>
        <taxon>Pseudomonadati</taxon>
        <taxon>Bacteroidota</taxon>
        <taxon>Flavobacteriia</taxon>
        <taxon>Flavobacteriales</taxon>
        <taxon>Weeksellaceae</taxon>
    </lineage>
</organism>
<keyword evidence="2 3" id="KW-0808">Transferase</keyword>
<dbReference type="KEGG" id="cnr:EB819_08540"/>
<dbReference type="PANTHER" id="PTHR23416">
    <property type="entry name" value="SIALIC ACID SYNTHASE-RELATED"/>
    <property type="match status" value="1"/>
</dbReference>
<dbReference type="GO" id="GO:0008374">
    <property type="term" value="F:O-acyltransferase activity"/>
    <property type="evidence" value="ECO:0007669"/>
    <property type="project" value="TreeGrafter"/>
</dbReference>
<name>A0A1E5UEU8_9FLAO</name>
<dbReference type="PATRIC" id="fig|237258.4.peg.2226"/>
<dbReference type="Pfam" id="PF00132">
    <property type="entry name" value="Hexapep"/>
    <property type="match status" value="1"/>
</dbReference>
<keyword evidence="4" id="KW-1185">Reference proteome</keyword>
<comment type="caution">
    <text evidence="3">The sequence shown here is derived from an EMBL/GenBank/DDBJ whole genome shotgun (WGS) entry which is preliminary data.</text>
</comment>
<dbReference type="InterPro" id="IPR051159">
    <property type="entry name" value="Hexapeptide_acetyltransf"/>
</dbReference>
<dbReference type="InterPro" id="IPR011004">
    <property type="entry name" value="Trimer_LpxA-like_sf"/>
</dbReference>
<dbReference type="Gene3D" id="2.160.10.10">
    <property type="entry name" value="Hexapeptide repeat proteins"/>
    <property type="match status" value="1"/>
</dbReference>
<accession>A0A1E5UEU8</accession>
<evidence type="ECO:0000313" key="4">
    <source>
        <dbReference type="Proteomes" id="UP000095601"/>
    </source>
</evidence>
<dbReference type="STRING" id="237258.SAMN04489756_11041"/>
<dbReference type="SUPFAM" id="SSF51161">
    <property type="entry name" value="Trimeric LpxA-like enzymes"/>
    <property type="match status" value="1"/>
</dbReference>
<dbReference type="Proteomes" id="UP000095601">
    <property type="component" value="Unassembled WGS sequence"/>
</dbReference>
<sequence>MIRKIIYKIKQIIAGVSNEQLSVQANLKEGMKVGKNVYGLDNCTIDHGHCWLIEIGDEVIFAPQVYLLAHDTSTKRSTGYVRVGKIKIGKNCFIGARVMILPGVEIGENSIVGAASVVTKSFPENSVIAGNPAQYICSVEEYEARVKEKFQNTPHFSEDYELGRITPERKQEMLDKIEKFGFVK</sequence>
<comment type="similarity">
    <text evidence="1">Belongs to the transferase hexapeptide repeat family.</text>
</comment>
<evidence type="ECO:0000256" key="1">
    <source>
        <dbReference type="ARBA" id="ARBA00007274"/>
    </source>
</evidence>
<dbReference type="InterPro" id="IPR001451">
    <property type="entry name" value="Hexapep"/>
</dbReference>
<dbReference type="RefSeq" id="WP_069798100.1">
    <property type="nucleotide sequence ID" value="NZ_CP034157.1"/>
</dbReference>
<dbReference type="PANTHER" id="PTHR23416:SF23">
    <property type="entry name" value="ACETYLTRANSFERASE C18B11.09C-RELATED"/>
    <property type="match status" value="1"/>
</dbReference>